<dbReference type="InterPro" id="IPR036188">
    <property type="entry name" value="FAD/NAD-bd_sf"/>
</dbReference>
<dbReference type="PANTHER" id="PTHR42791">
    <property type="entry name" value="GNAT FAMILY ACETYLTRANSFERASE"/>
    <property type="match status" value="1"/>
</dbReference>
<dbReference type="KEGG" id="sapo:SAPIO_CDS10163"/>
<evidence type="ECO:0000313" key="2">
    <source>
        <dbReference type="EMBL" id="KEZ39443.1"/>
    </source>
</evidence>
<dbReference type="PANTHER" id="PTHR42791:SF14">
    <property type="entry name" value="N-ACETYLTRANSFERASE DOMAIN-CONTAINING PROTEIN"/>
    <property type="match status" value="1"/>
</dbReference>
<dbReference type="VEuPathDB" id="FungiDB:SAPIO_CDS10163"/>
<keyword evidence="3" id="KW-1185">Reference proteome</keyword>
<dbReference type="SUPFAM" id="SSF55729">
    <property type="entry name" value="Acyl-CoA N-acyltransferases (Nat)"/>
    <property type="match status" value="1"/>
</dbReference>
<comment type="caution">
    <text evidence="2">The sequence shown here is derived from an EMBL/GenBank/DDBJ whole genome shotgun (WGS) entry which is preliminary data.</text>
</comment>
<dbReference type="RefSeq" id="XP_016639242.1">
    <property type="nucleotide sequence ID" value="XM_016783806.1"/>
</dbReference>
<dbReference type="InterPro" id="IPR000182">
    <property type="entry name" value="GNAT_dom"/>
</dbReference>
<name>A0A084FWI1_PSEDA</name>
<reference evidence="2 3" key="1">
    <citation type="journal article" date="2014" name="Genome Announc.">
        <title>Draft genome sequence of the pathogenic fungus Scedosporium apiospermum.</title>
        <authorList>
            <person name="Vandeputte P."/>
            <person name="Ghamrawi S."/>
            <person name="Rechenmann M."/>
            <person name="Iltis A."/>
            <person name="Giraud S."/>
            <person name="Fleury M."/>
            <person name="Thornton C."/>
            <person name="Delhaes L."/>
            <person name="Meyer W."/>
            <person name="Papon N."/>
            <person name="Bouchara J.P."/>
        </authorList>
    </citation>
    <scope>NUCLEOTIDE SEQUENCE [LARGE SCALE GENOMIC DNA]</scope>
    <source>
        <strain evidence="2 3">IHEM 14462</strain>
    </source>
</reference>
<dbReference type="OMA" id="WIEINNA"/>
<dbReference type="OrthoDB" id="68575at2759"/>
<dbReference type="InterPro" id="IPR016181">
    <property type="entry name" value="Acyl_CoA_acyltransferase"/>
</dbReference>
<dbReference type="Gene3D" id="1.10.405.20">
    <property type="match status" value="1"/>
</dbReference>
<accession>A0A084FWI1</accession>
<protein>
    <recommendedName>
        <fullName evidence="1">N-acetyltransferase domain-containing protein</fullName>
    </recommendedName>
</protein>
<dbReference type="Gene3D" id="3.30.70.1990">
    <property type="match status" value="1"/>
</dbReference>
<dbReference type="Pfam" id="PF13450">
    <property type="entry name" value="NAD_binding_8"/>
    <property type="match status" value="1"/>
</dbReference>
<gene>
    <name evidence="2" type="ORF">SAPIO_CDS10163</name>
</gene>
<dbReference type="HOGENOM" id="CLU_388382_0_0_1"/>
<dbReference type="AlphaFoldDB" id="A0A084FWI1"/>
<dbReference type="Proteomes" id="UP000028545">
    <property type="component" value="Unassembled WGS sequence"/>
</dbReference>
<evidence type="ECO:0000259" key="1">
    <source>
        <dbReference type="PROSITE" id="PS51186"/>
    </source>
</evidence>
<dbReference type="GeneID" id="27719332"/>
<dbReference type="CDD" id="cd04301">
    <property type="entry name" value="NAT_SF"/>
    <property type="match status" value="1"/>
</dbReference>
<dbReference type="EMBL" id="JOWA01000154">
    <property type="protein sequence ID" value="KEZ39443.1"/>
    <property type="molecule type" value="Genomic_DNA"/>
</dbReference>
<feature type="domain" description="N-acetyltransferase" evidence="1">
    <location>
        <begin position="166"/>
        <end position="238"/>
    </location>
</feature>
<dbReference type="SUPFAM" id="SSF51905">
    <property type="entry name" value="FAD/NAD(P)-binding domain"/>
    <property type="match status" value="1"/>
</dbReference>
<dbReference type="GO" id="GO:0016747">
    <property type="term" value="F:acyltransferase activity, transferring groups other than amino-acyl groups"/>
    <property type="evidence" value="ECO:0007669"/>
    <property type="project" value="InterPro"/>
</dbReference>
<dbReference type="PROSITE" id="PS51186">
    <property type="entry name" value="GNAT"/>
    <property type="match status" value="1"/>
</dbReference>
<dbReference type="Gene3D" id="3.40.630.30">
    <property type="match status" value="1"/>
</dbReference>
<dbReference type="Pfam" id="PF00583">
    <property type="entry name" value="Acetyltransf_1"/>
    <property type="match status" value="1"/>
</dbReference>
<dbReference type="Gene3D" id="3.50.50.60">
    <property type="entry name" value="FAD/NAD(P)-binding domain"/>
    <property type="match status" value="1"/>
</dbReference>
<proteinExistence type="predicted"/>
<organism evidence="2 3">
    <name type="scientific">Pseudallescheria apiosperma</name>
    <name type="common">Scedosporium apiospermum</name>
    <dbReference type="NCBI Taxonomy" id="563466"/>
    <lineage>
        <taxon>Eukaryota</taxon>
        <taxon>Fungi</taxon>
        <taxon>Dikarya</taxon>
        <taxon>Ascomycota</taxon>
        <taxon>Pezizomycotina</taxon>
        <taxon>Sordariomycetes</taxon>
        <taxon>Hypocreomycetidae</taxon>
        <taxon>Microascales</taxon>
        <taxon>Microascaceae</taxon>
        <taxon>Scedosporium</taxon>
    </lineage>
</organism>
<evidence type="ECO:0000313" key="3">
    <source>
        <dbReference type="Proteomes" id="UP000028545"/>
    </source>
</evidence>
<sequence>MSPQILDLRIELADSAEDIERGFHCACETFGRQTQDGIWIAMNPGWDTPEGYARGVKNMVDRWRGVTMDREGNLTTAFIKATVPDHQSDGGRVIVGMAIWVQASVVEGCGQPPVEDFSQAMDLDLLYPSDKAQQRYLCQLDYSLHKRRIEVVKEKANTSSPAVMVLDFCVVDPAFQRKGIASKLVQWGLEEAKRRGGLEAITEASAMGRHVYQRLGFQQEGPEIEYIVDDEFKQRERPSNIFMRTAGVAFAAINKCKFPADHIIERDVAIVGGGASGAHAAVLLKEDFGKSIVVVEKQNRLGGHVATYADGSGKTFEYGVQSYLEYGDALAFFERFNVTTGVPTRGALTSAYADFSTGLNVSTFINPANDERVAALNRFLEAAELYEDMILPGYWNFPEPDAIPKDLLLPFGEFAKKYELDAAMPQMFQVPGPGVVDWTDAPTLHVMQVFGAPMARALVGAAPTFGPLSRNNTELYGKIGASLGDDVLYSSTVAKAERDDTGVKLVAKSKSGEEFLIIAKRLLIAFEPTIEAMESFDLDKGELGVFEKFDYSTVYAGIVSHPSLQINVSLVNTVPEAAPDDYYHFPKAPILARFDYMGAESDLFRVLIVGDKTLDEEGARQLVRDSLANLIEGGALPDGDVDDLEFVAFVDHGAMHLRASLDDLKEGFIQEQYALQGHRSTWYTGAAWSVQFTTILWAFNDILLPKVVEEL</sequence>
<dbReference type="InterPro" id="IPR052523">
    <property type="entry name" value="Trichothecene_AcTrans"/>
</dbReference>